<accession>A0A8D8GBQ9</accession>
<dbReference type="FunFam" id="3.30.70.60:FF:000001">
    <property type="entry name" value="Elongation factor 1-beta 1 like"/>
    <property type="match status" value="1"/>
</dbReference>
<evidence type="ECO:0000256" key="4">
    <source>
        <dbReference type="ARBA" id="ARBA00022917"/>
    </source>
</evidence>
<dbReference type="EMBL" id="HBUE01248677">
    <property type="protein sequence ID" value="CAG6553251.1"/>
    <property type="molecule type" value="Transcribed_RNA"/>
</dbReference>
<dbReference type="PANTHER" id="PTHR11595">
    <property type="entry name" value="EF-HAND AND COILED-COIL DOMAIN-CONTAINING FAMILY MEMBER"/>
    <property type="match status" value="1"/>
</dbReference>
<feature type="domain" description="Translation elongation factor EF1B beta/delta subunit guanine nucleotide exchange" evidence="9">
    <location>
        <begin position="139"/>
        <end position="225"/>
    </location>
</feature>
<reference evidence="11" key="1">
    <citation type="submission" date="2021-05" db="EMBL/GenBank/DDBJ databases">
        <authorList>
            <person name="Alioto T."/>
            <person name="Alioto T."/>
            <person name="Gomez Garrido J."/>
        </authorList>
    </citation>
    <scope>NUCLEOTIDE SEQUENCE</scope>
</reference>
<dbReference type="AlphaFoldDB" id="A0A8D8GBQ9"/>
<keyword evidence="3 7" id="KW-0251">Elongation factor</keyword>
<comment type="similarity">
    <text evidence="1 7">Belongs to the EF-1-beta/EF-1-delta family.</text>
</comment>
<dbReference type="SMART" id="SM01182">
    <property type="entry name" value="EF-1_beta_acid"/>
    <property type="match status" value="1"/>
</dbReference>
<evidence type="ECO:0000256" key="8">
    <source>
        <dbReference type="SAM" id="MobiDB-lite"/>
    </source>
</evidence>
<dbReference type="FunFam" id="1.20.1050.130:FF:000001">
    <property type="entry name" value="Putative Elongation factor 1-beta"/>
    <property type="match status" value="1"/>
</dbReference>
<organism evidence="11">
    <name type="scientific">Culex pipiens</name>
    <name type="common">House mosquito</name>
    <dbReference type="NCBI Taxonomy" id="7175"/>
    <lineage>
        <taxon>Eukaryota</taxon>
        <taxon>Metazoa</taxon>
        <taxon>Ecdysozoa</taxon>
        <taxon>Arthropoda</taxon>
        <taxon>Hexapoda</taxon>
        <taxon>Insecta</taxon>
        <taxon>Pterygota</taxon>
        <taxon>Neoptera</taxon>
        <taxon>Endopterygota</taxon>
        <taxon>Diptera</taxon>
        <taxon>Nematocera</taxon>
        <taxon>Culicoidea</taxon>
        <taxon>Culicidae</taxon>
        <taxon>Culicinae</taxon>
        <taxon>Culicini</taxon>
        <taxon>Culex</taxon>
        <taxon>Culex</taxon>
    </lineage>
</organism>
<dbReference type="GO" id="GO:0003746">
    <property type="term" value="F:translation elongation factor activity"/>
    <property type="evidence" value="ECO:0007669"/>
    <property type="project" value="UniProtKB-KW"/>
</dbReference>
<dbReference type="Pfam" id="PF10587">
    <property type="entry name" value="EF-1_beta_acid"/>
    <property type="match status" value="1"/>
</dbReference>
<dbReference type="CDD" id="cd00292">
    <property type="entry name" value="EF1B"/>
    <property type="match status" value="1"/>
</dbReference>
<dbReference type="InterPro" id="IPR001326">
    <property type="entry name" value="Transl_elong_EF1B_B/D_CS"/>
</dbReference>
<feature type="compositionally biased region" description="Low complexity" evidence="8">
    <location>
        <begin position="85"/>
        <end position="94"/>
    </location>
</feature>
<evidence type="ECO:0000256" key="6">
    <source>
        <dbReference type="ARBA" id="ARBA00093529"/>
    </source>
</evidence>
<feature type="domain" description="Elongation factor 1 beta central acidic region eukaryote" evidence="10">
    <location>
        <begin position="104"/>
        <end position="130"/>
    </location>
</feature>
<evidence type="ECO:0000256" key="3">
    <source>
        <dbReference type="ARBA" id="ARBA00022768"/>
    </source>
</evidence>
<dbReference type="GO" id="GO:0005829">
    <property type="term" value="C:cytosol"/>
    <property type="evidence" value="ECO:0007669"/>
    <property type="project" value="TreeGrafter"/>
</dbReference>
<dbReference type="CDD" id="cd10308">
    <property type="entry name" value="GST_C_eEF1b_like"/>
    <property type="match status" value="1"/>
</dbReference>
<proteinExistence type="inferred from homology"/>
<dbReference type="GO" id="GO:0005853">
    <property type="term" value="C:eukaryotic translation elongation factor 1 complex"/>
    <property type="evidence" value="ECO:0007669"/>
    <property type="project" value="InterPro"/>
</dbReference>
<dbReference type="InterPro" id="IPR036219">
    <property type="entry name" value="eEF-1beta-like_sf"/>
</dbReference>
<dbReference type="InterPro" id="IPR036282">
    <property type="entry name" value="Glutathione-S-Trfase_C_sf"/>
</dbReference>
<feature type="region of interest" description="Disordered" evidence="8">
    <location>
        <begin position="78"/>
        <end position="100"/>
    </location>
</feature>
<dbReference type="SUPFAM" id="SSF47616">
    <property type="entry name" value="GST C-terminal domain-like"/>
    <property type="match status" value="1"/>
</dbReference>
<dbReference type="InterPro" id="IPR014717">
    <property type="entry name" value="Transl_elong_EF1B/ribsomal_bS6"/>
</dbReference>
<dbReference type="PANTHER" id="PTHR11595:SF21">
    <property type="entry name" value="ELONGATION FACTOR 1-BETA"/>
    <property type="match status" value="1"/>
</dbReference>
<dbReference type="Gene3D" id="1.20.1050.130">
    <property type="match status" value="1"/>
</dbReference>
<evidence type="ECO:0000313" key="11">
    <source>
        <dbReference type="EMBL" id="CAG6502016.1"/>
    </source>
</evidence>
<dbReference type="GO" id="GO:0005085">
    <property type="term" value="F:guanyl-nucleotide exchange factor activity"/>
    <property type="evidence" value="ECO:0007669"/>
    <property type="project" value="TreeGrafter"/>
</dbReference>
<evidence type="ECO:0000256" key="1">
    <source>
        <dbReference type="ARBA" id="ARBA00007411"/>
    </source>
</evidence>
<evidence type="ECO:0000256" key="2">
    <source>
        <dbReference type="ARBA" id="ARBA00017600"/>
    </source>
</evidence>
<name>A0A8D8GBQ9_CULPI</name>
<evidence type="ECO:0000256" key="5">
    <source>
        <dbReference type="ARBA" id="ARBA00093309"/>
    </source>
</evidence>
<evidence type="ECO:0000256" key="7">
    <source>
        <dbReference type="RuleBase" id="RU003791"/>
    </source>
</evidence>
<dbReference type="SUPFAM" id="SSF54984">
    <property type="entry name" value="eEF-1beta-like"/>
    <property type="match status" value="1"/>
</dbReference>
<dbReference type="SMART" id="SM00888">
    <property type="entry name" value="EF1_GNE"/>
    <property type="match status" value="1"/>
</dbReference>
<dbReference type="InterPro" id="IPR014038">
    <property type="entry name" value="EF1B_bsu/dsu_GNE"/>
</dbReference>
<dbReference type="Pfam" id="PF00736">
    <property type="entry name" value="EF1_GNE"/>
    <property type="match status" value="1"/>
</dbReference>
<dbReference type="EMBL" id="HBUE01143848">
    <property type="protein sequence ID" value="CAG6502016.1"/>
    <property type="molecule type" value="Transcribed_RNA"/>
</dbReference>
<keyword evidence="4 7" id="KW-0648">Protein biosynthesis</keyword>
<dbReference type="PROSITE" id="PS00824">
    <property type="entry name" value="EF1BD_1"/>
    <property type="match status" value="1"/>
</dbReference>
<dbReference type="InterPro" id="IPR018940">
    <property type="entry name" value="EF-1_beta_acid_region_euk"/>
</dbReference>
<dbReference type="InterPro" id="IPR049720">
    <property type="entry name" value="EF1B_bsu/dsu"/>
</dbReference>
<comment type="subunit">
    <text evidence="6">EF-1 is composed of 4 subunits: alpha, beta (alpha subunit of the eEF1B subcomplex), delta (beta subunit of the eEF1B subcomplex), and gamma (gamma subunit of the eEF1B subcomplex). Interacts with elongation factor EEF1A1.</text>
</comment>
<sequence>MGFGDLKTPAGLKVLNNFLADKSYIEGYVPSQADIAVFDALSGVPSADLCHALRWYNHIKSFQKEKGSLPGVKKPLGQYGPAGMEDTTAAAPAAADEDDDDIDLFGSDEEEDEEAAKIKEERLAAYNAKKAKKPALIAKSSILLDVKPWDDETDMAKLEECVRSIQLDGLVWGQSKLLPVGYGIKKLQIACVVEDDKVGTDQLEELITAFEDYVQSMDVAAFNKI</sequence>
<dbReference type="Gene3D" id="3.30.70.60">
    <property type="match status" value="1"/>
</dbReference>
<comment type="function">
    <text evidence="5">Catalytic subunit of the guanine nucleotide exchange factor (GEF) (eEF1B subcomplex) of the eukaryotic elongation factor 1 complex (eEF1). Stimulates the exchange of GDP for GTP on elongation factor 1A (eEF1A), probably by displacing GDP from the nucleotide binding pocket in eEF1A.</text>
</comment>
<dbReference type="PROSITE" id="PS00825">
    <property type="entry name" value="EF1BD_2"/>
    <property type="match status" value="1"/>
</dbReference>
<evidence type="ECO:0000259" key="9">
    <source>
        <dbReference type="SMART" id="SM00888"/>
    </source>
</evidence>
<protein>
    <recommendedName>
        <fullName evidence="2">Elongation factor 1-beta</fullName>
    </recommendedName>
</protein>
<evidence type="ECO:0000259" key="10">
    <source>
        <dbReference type="SMART" id="SM01182"/>
    </source>
</evidence>